<name>A0A915PCV0_9BILA</name>
<reference evidence="2" key="1">
    <citation type="submission" date="2022-11" db="UniProtKB">
        <authorList>
            <consortium name="WormBaseParasite"/>
        </authorList>
    </citation>
    <scope>IDENTIFICATION</scope>
</reference>
<evidence type="ECO:0000313" key="1">
    <source>
        <dbReference type="Proteomes" id="UP000887560"/>
    </source>
</evidence>
<proteinExistence type="predicted"/>
<keyword evidence="1" id="KW-1185">Reference proteome</keyword>
<sequence>MTNERMDALNINIPFGSVLDNLTLVNSQLAFCFASFQTICFRLALYPGFAARVEPIQVGWYAIIKKRVVTDVNLEAKTAELLIIKVKEIVNLLSGFVNDGIFLELNKLKADTWKECKKELELMLVVTEHLA</sequence>
<evidence type="ECO:0000313" key="2">
    <source>
        <dbReference type="WBParaSite" id="scf7180000424105.g12300"/>
    </source>
</evidence>
<dbReference type="WBParaSite" id="scf7180000424105.g12300">
    <property type="protein sequence ID" value="scf7180000424105.g12300"/>
    <property type="gene ID" value="scf7180000424105.g12300"/>
</dbReference>
<protein>
    <submittedName>
        <fullName evidence="2">Uncharacterized protein</fullName>
    </submittedName>
</protein>
<dbReference type="AlphaFoldDB" id="A0A915PCV0"/>
<dbReference type="Proteomes" id="UP000887560">
    <property type="component" value="Unplaced"/>
</dbReference>
<organism evidence="1 2">
    <name type="scientific">Meloidogyne floridensis</name>
    <dbReference type="NCBI Taxonomy" id="298350"/>
    <lineage>
        <taxon>Eukaryota</taxon>
        <taxon>Metazoa</taxon>
        <taxon>Ecdysozoa</taxon>
        <taxon>Nematoda</taxon>
        <taxon>Chromadorea</taxon>
        <taxon>Rhabditida</taxon>
        <taxon>Tylenchina</taxon>
        <taxon>Tylenchomorpha</taxon>
        <taxon>Tylenchoidea</taxon>
        <taxon>Meloidogynidae</taxon>
        <taxon>Meloidogyninae</taxon>
        <taxon>Meloidogyne</taxon>
    </lineage>
</organism>
<accession>A0A915PCV0</accession>